<keyword evidence="1" id="KW-0805">Transcription regulation</keyword>
<dbReference type="Pfam" id="PF07729">
    <property type="entry name" value="FCD"/>
    <property type="match status" value="1"/>
</dbReference>
<dbReference type="SUPFAM" id="SSF48008">
    <property type="entry name" value="GntR ligand-binding domain-like"/>
    <property type="match status" value="1"/>
</dbReference>
<dbReference type="EMBL" id="QRVL01000006">
    <property type="protein sequence ID" value="RGS40562.1"/>
    <property type="molecule type" value="Genomic_DNA"/>
</dbReference>
<reference evidence="5 6" key="1">
    <citation type="submission" date="2018-08" db="EMBL/GenBank/DDBJ databases">
        <title>A genome reference for cultivated species of the human gut microbiota.</title>
        <authorList>
            <person name="Zou Y."/>
            <person name="Xue W."/>
            <person name="Luo G."/>
        </authorList>
    </citation>
    <scope>NUCLEOTIDE SEQUENCE [LARGE SCALE GENOMIC DNA]</scope>
    <source>
        <strain evidence="5 6">AF22-12AC</strain>
    </source>
</reference>
<dbReference type="SUPFAM" id="SSF46785">
    <property type="entry name" value="Winged helix' DNA-binding domain"/>
    <property type="match status" value="1"/>
</dbReference>
<dbReference type="Pfam" id="PF00392">
    <property type="entry name" value="GntR"/>
    <property type="match status" value="1"/>
</dbReference>
<name>A0A395V6H4_9FIRM</name>
<dbReference type="Gene3D" id="1.10.10.10">
    <property type="entry name" value="Winged helix-like DNA-binding domain superfamily/Winged helix DNA-binding domain"/>
    <property type="match status" value="1"/>
</dbReference>
<evidence type="ECO:0000256" key="3">
    <source>
        <dbReference type="ARBA" id="ARBA00023163"/>
    </source>
</evidence>
<dbReference type="InterPro" id="IPR011711">
    <property type="entry name" value="GntR_C"/>
</dbReference>
<dbReference type="CDD" id="cd07377">
    <property type="entry name" value="WHTH_GntR"/>
    <property type="match status" value="1"/>
</dbReference>
<keyword evidence="2" id="KW-0238">DNA-binding</keyword>
<protein>
    <submittedName>
        <fullName evidence="5">GntR family transcriptional regulator</fullName>
    </submittedName>
</protein>
<evidence type="ECO:0000256" key="2">
    <source>
        <dbReference type="ARBA" id="ARBA00023125"/>
    </source>
</evidence>
<dbReference type="InterPro" id="IPR036388">
    <property type="entry name" value="WH-like_DNA-bd_sf"/>
</dbReference>
<gene>
    <name evidence="5" type="ORF">DWX93_09025</name>
</gene>
<dbReference type="PANTHER" id="PTHR43537">
    <property type="entry name" value="TRANSCRIPTIONAL REGULATOR, GNTR FAMILY"/>
    <property type="match status" value="1"/>
</dbReference>
<dbReference type="SMART" id="SM00345">
    <property type="entry name" value="HTH_GNTR"/>
    <property type="match status" value="1"/>
</dbReference>
<dbReference type="PROSITE" id="PS50949">
    <property type="entry name" value="HTH_GNTR"/>
    <property type="match status" value="1"/>
</dbReference>
<evidence type="ECO:0000256" key="1">
    <source>
        <dbReference type="ARBA" id="ARBA00023015"/>
    </source>
</evidence>
<dbReference type="Proteomes" id="UP000266172">
    <property type="component" value="Unassembled WGS sequence"/>
</dbReference>
<accession>A0A395V6H4</accession>
<evidence type="ECO:0000259" key="4">
    <source>
        <dbReference type="PROSITE" id="PS50949"/>
    </source>
</evidence>
<dbReference type="GO" id="GO:0003677">
    <property type="term" value="F:DNA binding"/>
    <property type="evidence" value="ECO:0007669"/>
    <property type="project" value="UniProtKB-KW"/>
</dbReference>
<dbReference type="SMART" id="SM00895">
    <property type="entry name" value="FCD"/>
    <property type="match status" value="1"/>
</dbReference>
<feature type="domain" description="HTH gntR-type" evidence="4">
    <location>
        <begin position="21"/>
        <end position="88"/>
    </location>
</feature>
<dbReference type="PANTHER" id="PTHR43537:SF5">
    <property type="entry name" value="UXU OPERON TRANSCRIPTIONAL REGULATOR"/>
    <property type="match status" value="1"/>
</dbReference>
<sequence>MVRMDTKLSTEEHVMNGTRHTGTSVAVYKDLKEQILHLELPPGSAISEIDTAAAFHVSRTPVRDAFKMLEREGLLEVRPHIGTFVSLIDLNMISDILYLRETLEQAVLRDLTAGYDKSQEFRIRLLLQRQCELLEQDLPAEELGRAFIINDNEFHTTLYELAGKRTVMDFLTGVSSQYERFRTFLNLGDRDNLLRLYNDHIKIWSCISSRDYEGLSDVVSHHIYDGFNASTEIISRHPDYFCPFH</sequence>
<dbReference type="InterPro" id="IPR008920">
    <property type="entry name" value="TF_FadR/GntR_C"/>
</dbReference>
<evidence type="ECO:0000313" key="6">
    <source>
        <dbReference type="Proteomes" id="UP000266172"/>
    </source>
</evidence>
<dbReference type="AlphaFoldDB" id="A0A395V6H4"/>
<dbReference type="InterPro" id="IPR000524">
    <property type="entry name" value="Tscrpt_reg_HTH_GntR"/>
</dbReference>
<dbReference type="InterPro" id="IPR036390">
    <property type="entry name" value="WH_DNA-bd_sf"/>
</dbReference>
<organism evidence="5 6">
    <name type="scientific">Roseburia hominis</name>
    <dbReference type="NCBI Taxonomy" id="301301"/>
    <lineage>
        <taxon>Bacteria</taxon>
        <taxon>Bacillati</taxon>
        <taxon>Bacillota</taxon>
        <taxon>Clostridia</taxon>
        <taxon>Lachnospirales</taxon>
        <taxon>Lachnospiraceae</taxon>
        <taxon>Roseburia</taxon>
    </lineage>
</organism>
<proteinExistence type="predicted"/>
<evidence type="ECO:0000313" key="5">
    <source>
        <dbReference type="EMBL" id="RGS40562.1"/>
    </source>
</evidence>
<dbReference type="Gene3D" id="1.20.120.530">
    <property type="entry name" value="GntR ligand-binding domain-like"/>
    <property type="match status" value="1"/>
</dbReference>
<keyword evidence="3" id="KW-0804">Transcription</keyword>
<comment type="caution">
    <text evidence="5">The sequence shown here is derived from an EMBL/GenBank/DDBJ whole genome shotgun (WGS) entry which is preliminary data.</text>
</comment>
<dbReference type="GO" id="GO:0003700">
    <property type="term" value="F:DNA-binding transcription factor activity"/>
    <property type="evidence" value="ECO:0007669"/>
    <property type="project" value="InterPro"/>
</dbReference>